<accession>A0A3N9PBW4</accession>
<protein>
    <submittedName>
        <fullName evidence="2">Alcohol dehydrogenase</fullName>
    </submittedName>
</protein>
<dbReference type="InterPro" id="IPR011032">
    <property type="entry name" value="GroES-like_sf"/>
</dbReference>
<proteinExistence type="predicted"/>
<dbReference type="OrthoDB" id="9792162at2"/>
<dbReference type="RefSeq" id="WP_124694549.1">
    <property type="nucleotide sequence ID" value="NZ_JBHUFE010000015.1"/>
</dbReference>
<evidence type="ECO:0000313" key="2">
    <source>
        <dbReference type="EMBL" id="RQW12514.1"/>
    </source>
</evidence>
<organism evidence="2 3">
    <name type="scientific">Paenibacillus rhizophilus</name>
    <dbReference type="NCBI Taxonomy" id="1850366"/>
    <lineage>
        <taxon>Bacteria</taxon>
        <taxon>Bacillati</taxon>
        <taxon>Bacillota</taxon>
        <taxon>Bacilli</taxon>
        <taxon>Bacillales</taxon>
        <taxon>Paenibacillaceae</taxon>
        <taxon>Paenibacillus</taxon>
    </lineage>
</organism>
<name>A0A3N9PBW4_9BACL</name>
<dbReference type="GO" id="GO:0016491">
    <property type="term" value="F:oxidoreductase activity"/>
    <property type="evidence" value="ECO:0007669"/>
    <property type="project" value="InterPro"/>
</dbReference>
<dbReference type="SMART" id="SM00829">
    <property type="entry name" value="PKS_ER"/>
    <property type="match status" value="1"/>
</dbReference>
<dbReference type="Gene3D" id="3.90.180.10">
    <property type="entry name" value="Medium-chain alcohol dehydrogenases, catalytic domain"/>
    <property type="match status" value="1"/>
</dbReference>
<dbReference type="Pfam" id="PF08240">
    <property type="entry name" value="ADH_N"/>
    <property type="match status" value="1"/>
</dbReference>
<dbReference type="InterPro" id="IPR020843">
    <property type="entry name" value="ER"/>
</dbReference>
<comment type="caution">
    <text evidence="2">The sequence shown here is derived from an EMBL/GenBank/DDBJ whole genome shotgun (WGS) entry which is preliminary data.</text>
</comment>
<dbReference type="EMBL" id="RQPI01000002">
    <property type="protein sequence ID" value="RQW12514.1"/>
    <property type="molecule type" value="Genomic_DNA"/>
</dbReference>
<feature type="domain" description="Enoyl reductase (ER)" evidence="1">
    <location>
        <begin position="12"/>
        <end position="333"/>
    </location>
</feature>
<dbReference type="PANTHER" id="PTHR43677:SF4">
    <property type="entry name" value="QUINONE OXIDOREDUCTASE-LIKE PROTEIN 2"/>
    <property type="match status" value="1"/>
</dbReference>
<keyword evidence="3" id="KW-1185">Reference proteome</keyword>
<dbReference type="Pfam" id="PF13602">
    <property type="entry name" value="ADH_zinc_N_2"/>
    <property type="match status" value="1"/>
</dbReference>
<dbReference type="InterPro" id="IPR036291">
    <property type="entry name" value="NAD(P)-bd_dom_sf"/>
</dbReference>
<reference evidence="2 3" key="1">
    <citation type="submission" date="2018-11" db="EMBL/GenBank/DDBJ databases">
        <title>Genome sequence of strain 7197.</title>
        <authorList>
            <person name="Gao J."/>
            <person name="Sun J."/>
        </authorList>
    </citation>
    <scope>NUCLEOTIDE SEQUENCE [LARGE SCALE GENOMIC DNA]</scope>
    <source>
        <strain evidence="2 3">7197</strain>
    </source>
</reference>
<dbReference type="Proteomes" id="UP000282529">
    <property type="component" value="Unassembled WGS sequence"/>
</dbReference>
<dbReference type="SUPFAM" id="SSF50129">
    <property type="entry name" value="GroES-like"/>
    <property type="match status" value="1"/>
</dbReference>
<sequence>MLNSKVIVAEYGGPEVLRVVQEPLRMPQKDEIRVKVQSSGVALSDIMRREGKFLNPPPLPFTPGYDAVGIVDELGEDVRQFSKGDKVAVFFNGTGGYAAYVYAKQGELVAVPPQVDSSIAAAAVLNYVTAYQMLHRIAKVTEGERVLIHGASGGAGTALLELGKLAKLKMYGTASLAKHSTVAGYGAVPIDYRNEDFVDFLQLHAPEGIDAVFDAIGGENYERSLWTLSRKGRFVSYGYTSVLNEEDSGNWEKEWSHLAKSRTTEQGHPIHIYSITLLKKERPDWFQEDAKAVLSLLAEGKINPLVSHRIPLQEAARAQELLEQSLAVGKVVLIN</sequence>
<dbReference type="Gene3D" id="3.40.50.720">
    <property type="entry name" value="NAD(P)-binding Rossmann-like Domain"/>
    <property type="match status" value="1"/>
</dbReference>
<evidence type="ECO:0000313" key="3">
    <source>
        <dbReference type="Proteomes" id="UP000282529"/>
    </source>
</evidence>
<dbReference type="PANTHER" id="PTHR43677">
    <property type="entry name" value="SHORT-CHAIN DEHYDROGENASE/REDUCTASE"/>
    <property type="match status" value="1"/>
</dbReference>
<dbReference type="InterPro" id="IPR051397">
    <property type="entry name" value="Zn-ADH-like_protein"/>
</dbReference>
<dbReference type="SUPFAM" id="SSF51735">
    <property type="entry name" value="NAD(P)-binding Rossmann-fold domains"/>
    <property type="match status" value="1"/>
</dbReference>
<dbReference type="CDD" id="cd08273">
    <property type="entry name" value="MDR8"/>
    <property type="match status" value="1"/>
</dbReference>
<gene>
    <name evidence="2" type="ORF">EH198_05500</name>
</gene>
<evidence type="ECO:0000259" key="1">
    <source>
        <dbReference type="SMART" id="SM00829"/>
    </source>
</evidence>
<dbReference type="AlphaFoldDB" id="A0A3N9PBW4"/>
<dbReference type="InterPro" id="IPR013154">
    <property type="entry name" value="ADH-like_N"/>
</dbReference>